<gene>
    <name evidence="5" type="ORF">METZ01_LOCUS189208</name>
</gene>
<dbReference type="NCBIfam" id="NF001452">
    <property type="entry name" value="PRK00311.1"/>
    <property type="match status" value="1"/>
</dbReference>
<dbReference type="CDD" id="cd06557">
    <property type="entry name" value="KPHMT-like"/>
    <property type="match status" value="1"/>
</dbReference>
<evidence type="ECO:0000256" key="4">
    <source>
        <dbReference type="ARBA" id="ARBA00022679"/>
    </source>
</evidence>
<dbReference type="PANTHER" id="PTHR20881">
    <property type="entry name" value="3-METHYL-2-OXOBUTANOATE HYDROXYMETHYLTRANSFERASE"/>
    <property type="match status" value="1"/>
</dbReference>
<dbReference type="GO" id="GO:0000287">
    <property type="term" value="F:magnesium ion binding"/>
    <property type="evidence" value="ECO:0007669"/>
    <property type="project" value="TreeGrafter"/>
</dbReference>
<dbReference type="AlphaFoldDB" id="A0A382DEE9"/>
<dbReference type="NCBIfam" id="TIGR00222">
    <property type="entry name" value="panB"/>
    <property type="match status" value="1"/>
</dbReference>
<dbReference type="InterPro" id="IPR003700">
    <property type="entry name" value="Pantoate_hydroxy_MeTrfase"/>
</dbReference>
<dbReference type="PIRSF" id="PIRSF000388">
    <property type="entry name" value="Pantoate_hydroxy_MeTrfase"/>
    <property type="match status" value="1"/>
</dbReference>
<sequence>MITCYDYLSACILDKSNVDAVLVGDSLAMVMHGYETTIPATVDMMTLHVAAVNRGIKSKPLIADMPFLAHRKGLTFTMETVDQFCKSGAQAVKIEGAGDALKEIEYIIRSGVPVMGHLGMTPQSVHQLGGHRLQGKGQKTATQLIESAKMLEQAGVFSIVLEMVPSSLGKKVTEAISVPTIGIGAGVDTSGQILVWHDLLGMNPSFKPKFLRTYLDAHYKILEALNGYCDDVKKKNFPSKQESY</sequence>
<accession>A0A382DEE9</accession>
<dbReference type="Pfam" id="PF02548">
    <property type="entry name" value="Pantoate_transf"/>
    <property type="match status" value="1"/>
</dbReference>
<dbReference type="SUPFAM" id="SSF51621">
    <property type="entry name" value="Phosphoenolpyruvate/pyruvate domain"/>
    <property type="match status" value="1"/>
</dbReference>
<evidence type="ECO:0000256" key="1">
    <source>
        <dbReference type="ARBA" id="ARBA00005033"/>
    </source>
</evidence>
<keyword evidence="4" id="KW-0808">Transferase</keyword>
<comment type="similarity">
    <text evidence="2">Belongs to the PanB family.</text>
</comment>
<dbReference type="PANTHER" id="PTHR20881:SF0">
    <property type="entry name" value="3-METHYL-2-OXOBUTANOATE HYDROXYMETHYLTRANSFERASE"/>
    <property type="match status" value="1"/>
</dbReference>
<organism evidence="5">
    <name type="scientific">marine metagenome</name>
    <dbReference type="NCBI Taxonomy" id="408172"/>
    <lineage>
        <taxon>unclassified sequences</taxon>
        <taxon>metagenomes</taxon>
        <taxon>ecological metagenomes</taxon>
    </lineage>
</organism>
<dbReference type="EMBL" id="UINC01038810">
    <property type="protein sequence ID" value="SVB36354.1"/>
    <property type="molecule type" value="Genomic_DNA"/>
</dbReference>
<evidence type="ECO:0000256" key="3">
    <source>
        <dbReference type="ARBA" id="ARBA00012618"/>
    </source>
</evidence>
<dbReference type="GO" id="GO:0003864">
    <property type="term" value="F:3-methyl-2-oxobutanoate hydroxymethyltransferase activity"/>
    <property type="evidence" value="ECO:0007669"/>
    <property type="project" value="UniProtKB-EC"/>
</dbReference>
<name>A0A382DEE9_9ZZZZ</name>
<evidence type="ECO:0000256" key="2">
    <source>
        <dbReference type="ARBA" id="ARBA00008676"/>
    </source>
</evidence>
<dbReference type="GO" id="GO:0015940">
    <property type="term" value="P:pantothenate biosynthetic process"/>
    <property type="evidence" value="ECO:0007669"/>
    <property type="project" value="InterPro"/>
</dbReference>
<dbReference type="Gene3D" id="3.20.20.60">
    <property type="entry name" value="Phosphoenolpyruvate-binding domains"/>
    <property type="match status" value="1"/>
</dbReference>
<dbReference type="FunFam" id="3.20.20.60:FF:000003">
    <property type="entry name" value="3-methyl-2-oxobutanoate hydroxymethyltransferase"/>
    <property type="match status" value="1"/>
</dbReference>
<reference evidence="5" key="1">
    <citation type="submission" date="2018-05" db="EMBL/GenBank/DDBJ databases">
        <authorList>
            <person name="Lanie J.A."/>
            <person name="Ng W.-L."/>
            <person name="Kazmierczak K.M."/>
            <person name="Andrzejewski T.M."/>
            <person name="Davidsen T.M."/>
            <person name="Wayne K.J."/>
            <person name="Tettelin H."/>
            <person name="Glass J.I."/>
            <person name="Rusch D."/>
            <person name="Podicherti R."/>
            <person name="Tsui H.-C.T."/>
            <person name="Winkler M.E."/>
        </authorList>
    </citation>
    <scope>NUCLEOTIDE SEQUENCE</scope>
</reference>
<proteinExistence type="inferred from homology"/>
<dbReference type="GO" id="GO:0005737">
    <property type="term" value="C:cytoplasm"/>
    <property type="evidence" value="ECO:0007669"/>
    <property type="project" value="TreeGrafter"/>
</dbReference>
<dbReference type="HAMAP" id="MF_00156">
    <property type="entry name" value="PanB"/>
    <property type="match status" value="1"/>
</dbReference>
<dbReference type="EC" id="2.1.2.11" evidence="3"/>
<dbReference type="InterPro" id="IPR040442">
    <property type="entry name" value="Pyrv_kinase-like_dom_sf"/>
</dbReference>
<comment type="pathway">
    <text evidence="1">Cofactor biosynthesis; (R)-pantothenate biosynthesis; (R)-pantoate from 3-methyl-2-oxobutanoate: step 1/2.</text>
</comment>
<protein>
    <recommendedName>
        <fullName evidence="3">3-methyl-2-oxobutanoate hydroxymethyltransferase</fullName>
        <ecNumber evidence="3">2.1.2.11</ecNumber>
    </recommendedName>
</protein>
<evidence type="ECO:0000313" key="5">
    <source>
        <dbReference type="EMBL" id="SVB36354.1"/>
    </source>
</evidence>
<dbReference type="InterPro" id="IPR015813">
    <property type="entry name" value="Pyrv/PenolPyrv_kinase-like_dom"/>
</dbReference>